<evidence type="ECO:0000256" key="2">
    <source>
        <dbReference type="ARBA" id="ARBA00023125"/>
    </source>
</evidence>
<accession>A0A9J6NZ48</accession>
<dbReference type="RefSeq" id="WP_250858232.1">
    <property type="nucleotide sequence ID" value="NZ_JAGSOJ010000001.1"/>
</dbReference>
<dbReference type="InterPro" id="IPR002577">
    <property type="entry name" value="HTH_HxlR"/>
</dbReference>
<dbReference type="Proteomes" id="UP001056429">
    <property type="component" value="Unassembled WGS sequence"/>
</dbReference>
<evidence type="ECO:0000313" key="5">
    <source>
        <dbReference type="EMBL" id="MCM1989254.1"/>
    </source>
</evidence>
<dbReference type="EMBL" id="JAGSOJ010000001">
    <property type="protein sequence ID" value="MCM1989254.1"/>
    <property type="molecule type" value="Genomic_DNA"/>
</dbReference>
<dbReference type="InterPro" id="IPR036390">
    <property type="entry name" value="WH_DNA-bd_sf"/>
</dbReference>
<reference evidence="5" key="1">
    <citation type="journal article" date="2021" name="mSystems">
        <title>Bacteria and Archaea Synergistically Convert Glycine Betaine to Biogenic Methane in the Formosa Cold Seep of the South China Sea.</title>
        <authorList>
            <person name="Li L."/>
            <person name="Zhang W."/>
            <person name="Zhang S."/>
            <person name="Song L."/>
            <person name="Sun Q."/>
            <person name="Zhang H."/>
            <person name="Xiang H."/>
            <person name="Dong X."/>
        </authorList>
    </citation>
    <scope>NUCLEOTIDE SEQUENCE</scope>
    <source>
        <strain evidence="5">ZWT</strain>
    </source>
</reference>
<evidence type="ECO:0000256" key="1">
    <source>
        <dbReference type="ARBA" id="ARBA00023015"/>
    </source>
</evidence>
<keyword evidence="2" id="KW-0238">DNA-binding</keyword>
<dbReference type="AlphaFoldDB" id="A0A9J6NZ48"/>
<dbReference type="Gene3D" id="1.10.10.10">
    <property type="entry name" value="Winged helix-like DNA-binding domain superfamily/Winged helix DNA-binding domain"/>
    <property type="match status" value="1"/>
</dbReference>
<comment type="caution">
    <text evidence="5">The sequence shown here is derived from an EMBL/GenBank/DDBJ whole genome shotgun (WGS) entry which is preliminary data.</text>
</comment>
<dbReference type="PANTHER" id="PTHR33204">
    <property type="entry name" value="TRANSCRIPTIONAL REGULATOR, MARR FAMILY"/>
    <property type="match status" value="1"/>
</dbReference>
<sequence>MPEDRTNKVSCSNYRCEIEVALEIISGKWNALILWTLGTEGTKRFSELKRSLSGVTQKMLTQQLRTLEKHGIVTRTIYPEVPPVVEYSLTEMGKRLIPIFKDLDIWGKEFIEYRKTL</sequence>
<dbReference type="PROSITE" id="PS51118">
    <property type="entry name" value="HTH_HXLR"/>
    <property type="match status" value="1"/>
</dbReference>
<reference evidence="5" key="2">
    <citation type="submission" date="2021-04" db="EMBL/GenBank/DDBJ databases">
        <authorList>
            <person name="Dong X."/>
        </authorList>
    </citation>
    <scope>NUCLEOTIDE SEQUENCE</scope>
    <source>
        <strain evidence="5">ZWT</strain>
    </source>
</reference>
<feature type="domain" description="HTH hxlR-type" evidence="4">
    <location>
        <begin position="16"/>
        <end position="115"/>
    </location>
</feature>
<gene>
    <name evidence="5" type="ORF">KDK92_05830</name>
</gene>
<dbReference type="PANTHER" id="PTHR33204:SF29">
    <property type="entry name" value="TRANSCRIPTIONAL REGULATOR"/>
    <property type="match status" value="1"/>
</dbReference>
<proteinExistence type="predicted"/>
<dbReference type="Pfam" id="PF01638">
    <property type="entry name" value="HxlR"/>
    <property type="match status" value="1"/>
</dbReference>
<evidence type="ECO:0000313" key="6">
    <source>
        <dbReference type="Proteomes" id="UP001056429"/>
    </source>
</evidence>
<organism evidence="5 6">
    <name type="scientific">Oceanirhabdus seepicola</name>
    <dbReference type="NCBI Taxonomy" id="2828781"/>
    <lineage>
        <taxon>Bacteria</taxon>
        <taxon>Bacillati</taxon>
        <taxon>Bacillota</taxon>
        <taxon>Clostridia</taxon>
        <taxon>Eubacteriales</taxon>
        <taxon>Clostridiaceae</taxon>
        <taxon>Oceanirhabdus</taxon>
    </lineage>
</organism>
<dbReference type="SUPFAM" id="SSF46785">
    <property type="entry name" value="Winged helix' DNA-binding domain"/>
    <property type="match status" value="1"/>
</dbReference>
<evidence type="ECO:0000259" key="4">
    <source>
        <dbReference type="PROSITE" id="PS51118"/>
    </source>
</evidence>
<keyword evidence="6" id="KW-1185">Reference proteome</keyword>
<dbReference type="InterPro" id="IPR036388">
    <property type="entry name" value="WH-like_DNA-bd_sf"/>
</dbReference>
<dbReference type="GO" id="GO:0003677">
    <property type="term" value="F:DNA binding"/>
    <property type="evidence" value="ECO:0007669"/>
    <property type="project" value="UniProtKB-KW"/>
</dbReference>
<keyword evidence="3" id="KW-0804">Transcription</keyword>
<keyword evidence="1" id="KW-0805">Transcription regulation</keyword>
<protein>
    <submittedName>
        <fullName evidence="5">Helix-turn-helix transcriptional regulator</fullName>
    </submittedName>
</protein>
<evidence type="ECO:0000256" key="3">
    <source>
        <dbReference type="ARBA" id="ARBA00023163"/>
    </source>
</evidence>
<name>A0A9J6NZ48_9CLOT</name>